<comment type="caution">
    <text evidence="2">The sequence shown here is derived from an EMBL/GenBank/DDBJ whole genome shotgun (WGS) entry which is preliminary data.</text>
</comment>
<organism evidence="2 3">
    <name type="scientific">Novymonas esmeraldas</name>
    <dbReference type="NCBI Taxonomy" id="1808958"/>
    <lineage>
        <taxon>Eukaryota</taxon>
        <taxon>Discoba</taxon>
        <taxon>Euglenozoa</taxon>
        <taxon>Kinetoplastea</taxon>
        <taxon>Metakinetoplastina</taxon>
        <taxon>Trypanosomatida</taxon>
        <taxon>Trypanosomatidae</taxon>
        <taxon>Novymonas</taxon>
    </lineage>
</organism>
<evidence type="ECO:0000313" key="2">
    <source>
        <dbReference type="EMBL" id="KAK7200141.1"/>
    </source>
</evidence>
<name>A0AAW0F3Z7_9TRYP</name>
<dbReference type="Proteomes" id="UP001430356">
    <property type="component" value="Unassembled WGS sequence"/>
</dbReference>
<protein>
    <submittedName>
        <fullName evidence="2">Uncharacterized protein</fullName>
    </submittedName>
</protein>
<dbReference type="SUPFAM" id="SSF103657">
    <property type="entry name" value="BAR/IMD domain-like"/>
    <property type="match status" value="1"/>
</dbReference>
<keyword evidence="1" id="KW-0175">Coiled coil</keyword>
<evidence type="ECO:0000313" key="3">
    <source>
        <dbReference type="Proteomes" id="UP001430356"/>
    </source>
</evidence>
<reference evidence="2 3" key="1">
    <citation type="journal article" date="2021" name="MBio">
        <title>A New Model Trypanosomatid, Novymonas esmeraldas: Genomic Perception of Its 'Candidatus Pandoraea novymonadis' Endosymbiont.</title>
        <authorList>
            <person name="Zakharova A."/>
            <person name="Saura A."/>
            <person name="Butenko A."/>
            <person name="Podesvova L."/>
            <person name="Warmusova S."/>
            <person name="Kostygov A.Y."/>
            <person name="Nenarokova A."/>
            <person name="Lukes J."/>
            <person name="Opperdoes F.R."/>
            <person name="Yurchenko V."/>
        </authorList>
    </citation>
    <scope>NUCLEOTIDE SEQUENCE [LARGE SCALE GENOMIC DNA]</scope>
    <source>
        <strain evidence="2 3">E262AT.01</strain>
    </source>
</reference>
<sequence length="231" mass="25704">MKKFVLETKAALGVAPKTVDREFDEAAAKVKAIDHALSDYKSAMERMKSASQALVTAMESVSKAFETMSAGDDVPASIKAVSTDYAEVVKKAHYEYIVDYKKATEDNENVTDLKNLTAECKKLEAKRNKVMSEYDTYRDSVSKKEAEYSKKGKSLTDSKHYNEEVSKRDSLKSDFENADKEFKDKFAELETKKHSSYMAGMSSYLASTSQFIASIEHEMSAVKSKAAAAKV</sequence>
<dbReference type="InterPro" id="IPR027267">
    <property type="entry name" value="AH/BAR_dom_sf"/>
</dbReference>
<gene>
    <name evidence="2" type="ORF">NESM_000064400</name>
</gene>
<keyword evidence="3" id="KW-1185">Reference proteome</keyword>
<dbReference type="AlphaFoldDB" id="A0AAW0F3Z7"/>
<feature type="coiled-coil region" evidence="1">
    <location>
        <begin position="113"/>
        <end position="140"/>
    </location>
</feature>
<dbReference type="Gene3D" id="1.20.1270.60">
    <property type="entry name" value="Arfaptin homology (AH) domain/BAR domain"/>
    <property type="match status" value="1"/>
</dbReference>
<dbReference type="EMBL" id="JAECZO010000004">
    <property type="protein sequence ID" value="KAK7200141.1"/>
    <property type="molecule type" value="Genomic_DNA"/>
</dbReference>
<dbReference type="PANTHER" id="PTHR38148">
    <property type="entry name" value="BAR DOMAIN-CONTAINING PROTEIN"/>
    <property type="match status" value="1"/>
</dbReference>
<dbReference type="PANTHER" id="PTHR38148:SF3">
    <property type="entry name" value="BAR DOMAIN-CONTAINING PROTEIN"/>
    <property type="match status" value="1"/>
</dbReference>
<proteinExistence type="predicted"/>
<evidence type="ECO:0000256" key="1">
    <source>
        <dbReference type="SAM" id="Coils"/>
    </source>
</evidence>
<accession>A0AAW0F3Z7</accession>